<proteinExistence type="predicted"/>
<dbReference type="PROSITE" id="PS51387">
    <property type="entry name" value="FAD_PCMH"/>
    <property type="match status" value="1"/>
</dbReference>
<protein>
    <submittedName>
        <fullName evidence="4">FAD binding domain-containing protein</fullName>
    </submittedName>
</protein>
<dbReference type="RefSeq" id="WP_193734462.1">
    <property type="nucleotide sequence ID" value="NZ_CP063304.1"/>
</dbReference>
<dbReference type="Pfam" id="PF03450">
    <property type="entry name" value="CO_deh_flav_C"/>
    <property type="match status" value="1"/>
</dbReference>
<dbReference type="PANTHER" id="PTHR42659">
    <property type="entry name" value="XANTHINE DEHYDROGENASE SUBUNIT C-RELATED"/>
    <property type="match status" value="1"/>
</dbReference>
<gene>
    <name evidence="4" type="ORF">INP51_08525</name>
</gene>
<dbReference type="Proteomes" id="UP000593601">
    <property type="component" value="Chromosome"/>
</dbReference>
<reference evidence="4 5" key="1">
    <citation type="submission" date="2020-10" db="EMBL/GenBank/DDBJ databases">
        <title>Blautia liquoris sp.nov., isolated from the mud in a fermentation cellar used for the production of Chinese strong-flavoured liquor.</title>
        <authorList>
            <person name="Lu L."/>
        </authorList>
    </citation>
    <scope>NUCLEOTIDE SEQUENCE [LARGE SCALE GENOMIC DNA]</scope>
    <source>
        <strain evidence="4 5">LZLJ-3</strain>
    </source>
</reference>
<sequence>MVNSYFTTSLDEALKIKNTKPVTPYAGGTDLMIEADDQASYLFLNKIAELKQITEDEEYIRIGACSTYSEVLHHKLIPQILKDAVIELAAPAIRNLGTVGGNVCNGSPKGDSVLIFFVTDSLLHLQSMSGERFIPIKEFYLGRKKLAIREDELLVEILVPKNGIDNYYYKKIGARNALAISRVSFAGILDTEDGRIKNCATAFGAVSDVVVRRPDIDQMMIGKTIDEAKGIKEKYLAAYDEAIVPIRGRVSAEYRKSVCQNLLQDFLETNGI</sequence>
<dbReference type="Gene3D" id="3.30.390.50">
    <property type="entry name" value="CO dehydrogenase flavoprotein, C-terminal domain"/>
    <property type="match status" value="1"/>
</dbReference>
<dbReference type="KEGG" id="bliq:INP51_08525"/>
<dbReference type="Pfam" id="PF00941">
    <property type="entry name" value="FAD_binding_5"/>
    <property type="match status" value="1"/>
</dbReference>
<dbReference type="InterPro" id="IPR036683">
    <property type="entry name" value="CO_DH_flav_C_dom_sf"/>
</dbReference>
<dbReference type="InterPro" id="IPR016166">
    <property type="entry name" value="FAD-bd_PCMH"/>
</dbReference>
<dbReference type="Gene3D" id="3.30.465.10">
    <property type="match status" value="1"/>
</dbReference>
<evidence type="ECO:0000313" key="4">
    <source>
        <dbReference type="EMBL" id="QOV18100.1"/>
    </source>
</evidence>
<organism evidence="4 5">
    <name type="scientific">Blautia liquoris</name>
    <dbReference type="NCBI Taxonomy" id="2779518"/>
    <lineage>
        <taxon>Bacteria</taxon>
        <taxon>Bacillati</taxon>
        <taxon>Bacillota</taxon>
        <taxon>Clostridia</taxon>
        <taxon>Lachnospirales</taxon>
        <taxon>Lachnospiraceae</taxon>
        <taxon>Blautia</taxon>
    </lineage>
</organism>
<evidence type="ECO:0000259" key="3">
    <source>
        <dbReference type="PROSITE" id="PS51387"/>
    </source>
</evidence>
<keyword evidence="1" id="KW-0285">Flavoprotein</keyword>
<dbReference type="SMART" id="SM01092">
    <property type="entry name" value="CO_deh_flav_C"/>
    <property type="match status" value="1"/>
</dbReference>
<evidence type="ECO:0000313" key="5">
    <source>
        <dbReference type="Proteomes" id="UP000593601"/>
    </source>
</evidence>
<accession>A0A7M2RFJ5</accession>
<evidence type="ECO:0000256" key="1">
    <source>
        <dbReference type="ARBA" id="ARBA00022630"/>
    </source>
</evidence>
<dbReference type="PANTHER" id="PTHR42659:SF9">
    <property type="entry name" value="XANTHINE DEHYDROGENASE FAD-BINDING SUBUNIT XDHB-RELATED"/>
    <property type="match status" value="1"/>
</dbReference>
<dbReference type="SUPFAM" id="SSF56176">
    <property type="entry name" value="FAD-binding/transporter-associated domain-like"/>
    <property type="match status" value="1"/>
</dbReference>
<dbReference type="InterPro" id="IPR036318">
    <property type="entry name" value="FAD-bd_PCMH-like_sf"/>
</dbReference>
<dbReference type="EMBL" id="CP063304">
    <property type="protein sequence ID" value="QOV18100.1"/>
    <property type="molecule type" value="Genomic_DNA"/>
</dbReference>
<dbReference type="InterPro" id="IPR005107">
    <property type="entry name" value="CO_DH_flav_C"/>
</dbReference>
<keyword evidence="5" id="KW-1185">Reference proteome</keyword>
<feature type="domain" description="FAD-binding PCMH-type" evidence="3">
    <location>
        <begin position="1"/>
        <end position="164"/>
    </location>
</feature>
<dbReference type="GO" id="GO:0071949">
    <property type="term" value="F:FAD binding"/>
    <property type="evidence" value="ECO:0007669"/>
    <property type="project" value="InterPro"/>
</dbReference>
<evidence type="ECO:0000256" key="2">
    <source>
        <dbReference type="ARBA" id="ARBA00023002"/>
    </source>
</evidence>
<dbReference type="InterPro" id="IPR051312">
    <property type="entry name" value="Diverse_Substr_Oxidored"/>
</dbReference>
<name>A0A7M2RFJ5_9FIRM</name>
<keyword evidence="2" id="KW-0560">Oxidoreductase</keyword>
<dbReference type="GO" id="GO:0016491">
    <property type="term" value="F:oxidoreductase activity"/>
    <property type="evidence" value="ECO:0007669"/>
    <property type="project" value="UniProtKB-KW"/>
</dbReference>
<dbReference type="SUPFAM" id="SSF55447">
    <property type="entry name" value="CO dehydrogenase flavoprotein C-terminal domain-like"/>
    <property type="match status" value="1"/>
</dbReference>
<dbReference type="InterPro" id="IPR016169">
    <property type="entry name" value="FAD-bd_PCMH_sub2"/>
</dbReference>
<dbReference type="AlphaFoldDB" id="A0A7M2RFJ5"/>
<dbReference type="InterPro" id="IPR002346">
    <property type="entry name" value="Mopterin_DH_FAD-bd"/>
</dbReference>